<feature type="compositionally biased region" description="Basic and acidic residues" evidence="7">
    <location>
        <begin position="468"/>
        <end position="479"/>
    </location>
</feature>
<dbReference type="GO" id="GO:0032259">
    <property type="term" value="P:methylation"/>
    <property type="evidence" value="ECO:0007669"/>
    <property type="project" value="UniProtKB-KW"/>
</dbReference>
<dbReference type="InterPro" id="IPR001214">
    <property type="entry name" value="SET_dom"/>
</dbReference>
<sequence>MGVVPTDNELIAAVRSLRALNDGLGVPKLLSALLSSQPEWSVSEKRFRKVIQKLKSEEGTDVYPISSLNPALDVSKYSEKIKIAHFGPEKGKGLVATQDVEAGEVLWREDPIVYAPPWEIFEAQTAGTACAYCTRAFTPTIPPMRVRCPHAEQSVTAVLPNRPCEATFCSRLCLARAGCTHSLLCPVANPACVQLLDFLGNQRWKAALTFTQFVVRILSVWQDETQSRQARGKGGSNNPGGENLVSKEAIWDTYRSFATLRADKRWSHTSENDLARSQFEKLYRDLHMALIQGLYLQPPSSDQDQTSGVLPEIPKPNQSSSQEKMLKRILKIPIPRAISVSLFSWDGVMEGLGKMNLNHEAQGGIFPLHSHINHACTPNISIRQIPADGSSVLHSPNPSRITVIARSAILAGEELCVTYVDPSMDFRSRRRELRAWDFGTCRCKRCLEEEKDAAQNPGTLESTGSKEQTGKDKKVDTGDLEDEIRVQRLREAVSALPSFTPLAPSGGILYHNFKAKPSSLKGDLWEKTNQAYTRCFSSANGVPTDHILRGPFGMNAVVDFFEDFMSAPGISSGSLFLIEQIIDQITKLVYAREGHKYYYIFIHADYLHLYALSISPPAPTSSKFSSLPKRKRSITPSDTRGDEDSNLAPTPSDRKDAPSQSKQGGAGYTTELQGET</sequence>
<proteinExistence type="predicted"/>
<feature type="compositionally biased region" description="Polar residues" evidence="7">
    <location>
        <begin position="456"/>
        <end position="467"/>
    </location>
</feature>
<evidence type="ECO:0000313" key="10">
    <source>
        <dbReference type="Proteomes" id="UP000383932"/>
    </source>
</evidence>
<keyword evidence="3" id="KW-0949">S-adenosyl-L-methionine</keyword>
<evidence type="ECO:0000313" key="9">
    <source>
        <dbReference type="EMBL" id="KAB5590012.1"/>
    </source>
</evidence>
<evidence type="ECO:0000256" key="4">
    <source>
        <dbReference type="ARBA" id="ARBA00042380"/>
    </source>
</evidence>
<gene>
    <name evidence="9" type="ORF">CTheo_6537</name>
</gene>
<dbReference type="SUPFAM" id="SSF82199">
    <property type="entry name" value="SET domain"/>
    <property type="match status" value="1"/>
</dbReference>
<evidence type="ECO:0000259" key="8">
    <source>
        <dbReference type="PROSITE" id="PS50280"/>
    </source>
</evidence>
<comment type="caution">
    <text evidence="9">The sequence shown here is derived from an EMBL/GenBank/DDBJ whole genome shotgun (WGS) entry which is preliminary data.</text>
</comment>
<dbReference type="OrthoDB" id="438641at2759"/>
<keyword evidence="2" id="KW-0808">Transferase</keyword>
<evidence type="ECO:0000256" key="7">
    <source>
        <dbReference type="SAM" id="MobiDB-lite"/>
    </source>
</evidence>
<feature type="domain" description="SET" evidence="8">
    <location>
        <begin position="79"/>
        <end position="420"/>
    </location>
</feature>
<name>A0A5N5QE27_9AGAM</name>
<dbReference type="GO" id="GO:0042799">
    <property type="term" value="F:histone H4K20 methyltransferase activity"/>
    <property type="evidence" value="ECO:0007669"/>
    <property type="project" value="TreeGrafter"/>
</dbReference>
<dbReference type="AlphaFoldDB" id="A0A5N5QE27"/>
<dbReference type="Pfam" id="PF00856">
    <property type="entry name" value="SET"/>
    <property type="match status" value="1"/>
</dbReference>
<dbReference type="Gene3D" id="2.170.270.10">
    <property type="entry name" value="SET domain"/>
    <property type="match status" value="1"/>
</dbReference>
<evidence type="ECO:0000256" key="2">
    <source>
        <dbReference type="ARBA" id="ARBA00022679"/>
    </source>
</evidence>
<comment type="catalytic activity">
    <reaction evidence="6">
        <text>L-lysyl-[histone] + S-adenosyl-L-methionine = N(6)-methyl-L-lysyl-[histone] + S-adenosyl-L-homocysteine + H(+)</text>
        <dbReference type="Rhea" id="RHEA:10024"/>
        <dbReference type="Rhea" id="RHEA-COMP:9845"/>
        <dbReference type="Rhea" id="RHEA-COMP:9846"/>
        <dbReference type="ChEBI" id="CHEBI:15378"/>
        <dbReference type="ChEBI" id="CHEBI:29969"/>
        <dbReference type="ChEBI" id="CHEBI:57856"/>
        <dbReference type="ChEBI" id="CHEBI:59789"/>
        <dbReference type="ChEBI" id="CHEBI:61929"/>
    </reaction>
    <physiologicalReaction direction="left-to-right" evidence="6">
        <dbReference type="Rhea" id="RHEA:10025"/>
    </physiologicalReaction>
</comment>
<reference evidence="9 10" key="1">
    <citation type="journal article" date="2019" name="Fungal Biol. Biotechnol.">
        <title>Draft genome sequence of fastidious pathogen Ceratobasidium theobromae, which causes vascular-streak dieback in Theobroma cacao.</title>
        <authorList>
            <person name="Ali S.S."/>
            <person name="Asman A."/>
            <person name="Shao J."/>
            <person name="Firmansyah A.P."/>
            <person name="Susilo A.W."/>
            <person name="Rosmana A."/>
            <person name="McMahon P."/>
            <person name="Junaid M."/>
            <person name="Guest D."/>
            <person name="Kheng T.Y."/>
            <person name="Meinhardt L.W."/>
            <person name="Bailey B.A."/>
        </authorList>
    </citation>
    <scope>NUCLEOTIDE SEQUENCE [LARGE SCALE GENOMIC DNA]</scope>
    <source>
        <strain evidence="9 10">CT2</strain>
    </source>
</reference>
<evidence type="ECO:0000256" key="5">
    <source>
        <dbReference type="ARBA" id="ARBA00044528"/>
    </source>
</evidence>
<dbReference type="GO" id="GO:0045814">
    <property type="term" value="P:negative regulation of gene expression, epigenetic"/>
    <property type="evidence" value="ECO:0007669"/>
    <property type="project" value="TreeGrafter"/>
</dbReference>
<dbReference type="EMBL" id="SSOP01000206">
    <property type="protein sequence ID" value="KAB5590012.1"/>
    <property type="molecule type" value="Genomic_DNA"/>
</dbReference>
<keyword evidence="10" id="KW-1185">Reference proteome</keyword>
<evidence type="ECO:0000256" key="3">
    <source>
        <dbReference type="ARBA" id="ARBA00022691"/>
    </source>
</evidence>
<evidence type="ECO:0000256" key="6">
    <source>
        <dbReference type="ARBA" id="ARBA00048619"/>
    </source>
</evidence>
<dbReference type="Proteomes" id="UP000383932">
    <property type="component" value="Unassembled WGS sequence"/>
</dbReference>
<dbReference type="InterPro" id="IPR046341">
    <property type="entry name" value="SET_dom_sf"/>
</dbReference>
<keyword evidence="1" id="KW-0489">Methyltransferase</keyword>
<organism evidence="9 10">
    <name type="scientific">Ceratobasidium theobromae</name>
    <dbReference type="NCBI Taxonomy" id="1582974"/>
    <lineage>
        <taxon>Eukaryota</taxon>
        <taxon>Fungi</taxon>
        <taxon>Dikarya</taxon>
        <taxon>Basidiomycota</taxon>
        <taxon>Agaricomycotina</taxon>
        <taxon>Agaricomycetes</taxon>
        <taxon>Cantharellales</taxon>
        <taxon>Ceratobasidiaceae</taxon>
        <taxon>Ceratobasidium</taxon>
    </lineage>
</organism>
<dbReference type="CDD" id="cd20071">
    <property type="entry name" value="SET_SMYD"/>
    <property type="match status" value="1"/>
</dbReference>
<evidence type="ECO:0000256" key="1">
    <source>
        <dbReference type="ARBA" id="ARBA00022603"/>
    </source>
</evidence>
<accession>A0A5N5QE27</accession>
<dbReference type="PANTHER" id="PTHR46402">
    <property type="entry name" value="SET AND MYND DOMAIN-CONTAINING PROTEIN 5"/>
    <property type="match status" value="1"/>
</dbReference>
<feature type="region of interest" description="Disordered" evidence="7">
    <location>
        <begin position="300"/>
        <end position="322"/>
    </location>
</feature>
<feature type="region of interest" description="Disordered" evidence="7">
    <location>
        <begin position="452"/>
        <end position="479"/>
    </location>
</feature>
<dbReference type="SMART" id="SM00317">
    <property type="entry name" value="SET"/>
    <property type="match status" value="1"/>
</dbReference>
<feature type="region of interest" description="Disordered" evidence="7">
    <location>
        <begin position="619"/>
        <end position="676"/>
    </location>
</feature>
<protein>
    <recommendedName>
        <fullName evidence="5">Histone-lysine N-methyltransferase SET5</fullName>
    </recommendedName>
    <alternativeName>
        <fullName evidence="4">SET domain-containing protein 5</fullName>
    </alternativeName>
</protein>
<dbReference type="PROSITE" id="PS50280">
    <property type="entry name" value="SET"/>
    <property type="match status" value="1"/>
</dbReference>
<dbReference type="PANTHER" id="PTHR46402:SF2">
    <property type="entry name" value="HISTONE-LYSINE N-TRIMETHYLTRANSFERASE SMYD5"/>
    <property type="match status" value="1"/>
</dbReference>